<dbReference type="Proteomes" id="UP000291758">
    <property type="component" value="Chromosome"/>
</dbReference>
<name>A0A4P6EQ13_9MICO</name>
<dbReference type="OrthoDB" id="597632at2"/>
<dbReference type="RefSeq" id="WP_129205073.1">
    <property type="nucleotide sequence ID" value="NZ_CP035495.1"/>
</dbReference>
<dbReference type="PANTHER" id="PTHR39335">
    <property type="entry name" value="BLL4220 PROTEIN"/>
    <property type="match status" value="1"/>
</dbReference>
<evidence type="ECO:0008006" key="5">
    <source>
        <dbReference type="Google" id="ProtNLM"/>
    </source>
</evidence>
<protein>
    <recommendedName>
        <fullName evidence="5">Lipoprotein with Yx(FWY)xxD motif</fullName>
    </recommendedName>
</protein>
<reference evidence="3 4" key="1">
    <citation type="submission" date="2019-01" db="EMBL/GenBank/DDBJ databases">
        <title>Genome sequencing of strain 2JSPR-7.</title>
        <authorList>
            <person name="Heo J."/>
            <person name="Kim S.-J."/>
            <person name="Kim J.-S."/>
            <person name="Hong S.-B."/>
            <person name="Kwon S.-W."/>
        </authorList>
    </citation>
    <scope>NUCLEOTIDE SEQUENCE [LARGE SCALE GENOMIC DNA]</scope>
    <source>
        <strain evidence="3 4">2JSPR-7</strain>
    </source>
</reference>
<dbReference type="GO" id="GO:0043448">
    <property type="term" value="P:alkane catabolic process"/>
    <property type="evidence" value="ECO:0007669"/>
    <property type="project" value="TreeGrafter"/>
</dbReference>
<evidence type="ECO:0000256" key="1">
    <source>
        <dbReference type="SAM" id="MobiDB-lite"/>
    </source>
</evidence>
<dbReference type="EMBL" id="CP035495">
    <property type="protein sequence ID" value="QAY63913.1"/>
    <property type="molecule type" value="Genomic_DNA"/>
</dbReference>
<dbReference type="Pfam" id="PF03640">
    <property type="entry name" value="Lipoprotein_15"/>
    <property type="match status" value="2"/>
</dbReference>
<dbReference type="PANTHER" id="PTHR39335:SF1">
    <property type="entry name" value="BLL4220 PROTEIN"/>
    <property type="match status" value="1"/>
</dbReference>
<proteinExistence type="predicted"/>
<dbReference type="InterPro" id="IPR005297">
    <property type="entry name" value="Lipoprotein_repeat"/>
</dbReference>
<feature type="chain" id="PRO_5038678175" description="Lipoprotein with Yx(FWY)xxD motif" evidence="2">
    <location>
        <begin position="24"/>
        <end position="202"/>
    </location>
</feature>
<sequence>MRHHARLATAATLLFALAGCSSSGTEGPAENPAERPAESPAGGTAGSLEDDTAQDQGTGQAGTGQAGTGQGGTGQAGTGLATATTSLGEVIVDAQGMTVYTFASDEPGSGESACTDECAARWPAVHADSAAPTADGVTGELGTITGTDGELQVTIDGRPLYTFADDKAPGDATGQGVKGVWWAVAPDGTDVTGAPMSPSTGS</sequence>
<feature type="signal peptide" evidence="2">
    <location>
        <begin position="1"/>
        <end position="23"/>
    </location>
</feature>
<accession>A0A4P6EQ13</accession>
<gene>
    <name evidence="3" type="ORF">ET495_12475</name>
</gene>
<keyword evidence="4" id="KW-1185">Reference proteome</keyword>
<evidence type="ECO:0000313" key="4">
    <source>
        <dbReference type="Proteomes" id="UP000291758"/>
    </source>
</evidence>
<evidence type="ECO:0000313" key="3">
    <source>
        <dbReference type="EMBL" id="QAY63913.1"/>
    </source>
</evidence>
<feature type="region of interest" description="Disordered" evidence="1">
    <location>
        <begin position="22"/>
        <end position="77"/>
    </location>
</feature>
<dbReference type="PROSITE" id="PS51257">
    <property type="entry name" value="PROKAR_LIPOPROTEIN"/>
    <property type="match status" value="1"/>
</dbReference>
<evidence type="ECO:0000256" key="2">
    <source>
        <dbReference type="SAM" id="SignalP"/>
    </source>
</evidence>
<feature type="compositionally biased region" description="Gly residues" evidence="1">
    <location>
        <begin position="59"/>
        <end position="77"/>
    </location>
</feature>
<keyword evidence="2" id="KW-0732">Signal</keyword>
<organism evidence="3 4">
    <name type="scientific">Xylanimonas allomyrinae</name>
    <dbReference type="NCBI Taxonomy" id="2509459"/>
    <lineage>
        <taxon>Bacteria</taxon>
        <taxon>Bacillati</taxon>
        <taxon>Actinomycetota</taxon>
        <taxon>Actinomycetes</taxon>
        <taxon>Micrococcales</taxon>
        <taxon>Promicromonosporaceae</taxon>
        <taxon>Xylanimonas</taxon>
    </lineage>
</organism>
<dbReference type="AlphaFoldDB" id="A0A4P6EQ13"/>
<dbReference type="KEGG" id="xyl:ET495_12475"/>